<dbReference type="Proteomes" id="UP000614469">
    <property type="component" value="Unassembled WGS sequence"/>
</dbReference>
<dbReference type="PROSITE" id="PS50206">
    <property type="entry name" value="RHODANESE_3"/>
    <property type="match status" value="1"/>
</dbReference>
<dbReference type="PANTHER" id="PTHR43629">
    <property type="entry name" value="PEPTIDYL-PROLYL CIS-TRANS ISOMERASE"/>
    <property type="match status" value="1"/>
</dbReference>
<name>A0A8J6NFK6_9CHLR</name>
<accession>A0A8J6NFK6</accession>
<sequence length="113" mass="12748">MPEIDVQEFETLLKSEQEFVLLDVREPWELARATWTDFRLRLAPLSQLSQQGVSLLPSEAQDQNSKIIVACHHGIRSANVTGWLLQQGWTEVVSLRGGIDAYAIQIDPTVGKY</sequence>
<dbReference type="InterPro" id="IPR036873">
    <property type="entry name" value="Rhodanese-like_dom_sf"/>
</dbReference>
<dbReference type="Gene3D" id="3.40.250.10">
    <property type="entry name" value="Rhodanese-like domain"/>
    <property type="match status" value="1"/>
</dbReference>
<organism evidence="2 3">
    <name type="scientific">Candidatus Desulfolinea nitratireducens</name>
    <dbReference type="NCBI Taxonomy" id="2841698"/>
    <lineage>
        <taxon>Bacteria</taxon>
        <taxon>Bacillati</taxon>
        <taxon>Chloroflexota</taxon>
        <taxon>Anaerolineae</taxon>
        <taxon>Anaerolineales</taxon>
        <taxon>Anaerolineales incertae sedis</taxon>
        <taxon>Candidatus Desulfolinea</taxon>
    </lineage>
</organism>
<dbReference type="Pfam" id="PF00581">
    <property type="entry name" value="Rhodanese"/>
    <property type="match status" value="1"/>
</dbReference>
<evidence type="ECO:0000313" key="2">
    <source>
        <dbReference type="EMBL" id="MBC8334523.1"/>
    </source>
</evidence>
<dbReference type="PANTHER" id="PTHR43629:SF2">
    <property type="entry name" value="RHODANESE-LIKE_PPIC DOMAIN-CONTAINING PROTEIN 12, CHLOROPLASTIC"/>
    <property type="match status" value="1"/>
</dbReference>
<protein>
    <recommendedName>
        <fullName evidence="1">Rhodanese domain-containing protein</fullName>
    </recommendedName>
</protein>
<gene>
    <name evidence="2" type="ORF">H8E29_04600</name>
</gene>
<dbReference type="SMART" id="SM00450">
    <property type="entry name" value="RHOD"/>
    <property type="match status" value="1"/>
</dbReference>
<feature type="domain" description="Rhodanese" evidence="1">
    <location>
        <begin position="15"/>
        <end position="111"/>
    </location>
</feature>
<dbReference type="AlphaFoldDB" id="A0A8J6NFK6"/>
<comment type="caution">
    <text evidence="2">The sequence shown here is derived from an EMBL/GenBank/DDBJ whole genome shotgun (WGS) entry which is preliminary data.</text>
</comment>
<reference evidence="2 3" key="1">
    <citation type="submission" date="2020-08" db="EMBL/GenBank/DDBJ databases">
        <title>Bridging the membrane lipid divide: bacteria of the FCB group superphylum have the potential to synthesize archaeal ether lipids.</title>
        <authorList>
            <person name="Villanueva L."/>
            <person name="Von Meijenfeldt F.A.B."/>
            <person name="Westbye A.B."/>
            <person name="Yadav S."/>
            <person name="Hopmans E.C."/>
            <person name="Dutilh B.E."/>
            <person name="Sinninghe Damste J.S."/>
        </authorList>
    </citation>
    <scope>NUCLEOTIDE SEQUENCE [LARGE SCALE GENOMIC DNA]</scope>
    <source>
        <strain evidence="2">NIOZ-UU36</strain>
    </source>
</reference>
<evidence type="ECO:0000313" key="3">
    <source>
        <dbReference type="Proteomes" id="UP000614469"/>
    </source>
</evidence>
<dbReference type="InterPro" id="IPR052204">
    <property type="entry name" value="PpiC/parvulin_rotamase"/>
</dbReference>
<evidence type="ECO:0000259" key="1">
    <source>
        <dbReference type="PROSITE" id="PS50206"/>
    </source>
</evidence>
<proteinExistence type="predicted"/>
<dbReference type="SUPFAM" id="SSF52821">
    <property type="entry name" value="Rhodanese/Cell cycle control phosphatase"/>
    <property type="match status" value="1"/>
</dbReference>
<dbReference type="InterPro" id="IPR001763">
    <property type="entry name" value="Rhodanese-like_dom"/>
</dbReference>
<dbReference type="EMBL" id="JACNJN010000070">
    <property type="protein sequence ID" value="MBC8334523.1"/>
    <property type="molecule type" value="Genomic_DNA"/>
</dbReference>